<dbReference type="RefSeq" id="WP_285757037.1">
    <property type="nucleotide sequence ID" value="NZ_BSQG01000001.1"/>
</dbReference>
<dbReference type="EMBL" id="BSQG01000001">
    <property type="protein sequence ID" value="GLU46185.1"/>
    <property type="molecule type" value="Genomic_DNA"/>
</dbReference>
<reference evidence="3" key="1">
    <citation type="submission" date="2023-02" db="EMBL/GenBank/DDBJ databases">
        <title>Nocardiopsis ansamitocini NBRC 112285.</title>
        <authorList>
            <person name="Ichikawa N."/>
            <person name="Sato H."/>
            <person name="Tonouchi N."/>
        </authorList>
    </citation>
    <scope>NUCLEOTIDE SEQUENCE</scope>
    <source>
        <strain evidence="3">NBRC 112285</strain>
    </source>
</reference>
<feature type="domain" description="DUF4126" evidence="2">
    <location>
        <begin position="3"/>
        <end position="194"/>
    </location>
</feature>
<dbReference type="Pfam" id="PF13548">
    <property type="entry name" value="DUF4126"/>
    <property type="match status" value="1"/>
</dbReference>
<evidence type="ECO:0000256" key="1">
    <source>
        <dbReference type="SAM" id="Phobius"/>
    </source>
</evidence>
<feature type="transmembrane region" description="Helical" evidence="1">
    <location>
        <begin position="165"/>
        <end position="193"/>
    </location>
</feature>
<organism evidence="3 4">
    <name type="scientific">Nocardiopsis ansamitocini</name>
    <dbReference type="NCBI Taxonomy" id="1670832"/>
    <lineage>
        <taxon>Bacteria</taxon>
        <taxon>Bacillati</taxon>
        <taxon>Actinomycetota</taxon>
        <taxon>Actinomycetes</taxon>
        <taxon>Streptosporangiales</taxon>
        <taxon>Nocardiopsidaceae</taxon>
        <taxon>Nocardiopsis</taxon>
    </lineage>
</organism>
<keyword evidence="1" id="KW-0472">Membrane</keyword>
<dbReference type="AlphaFoldDB" id="A0A9W6P2S9"/>
<keyword evidence="4" id="KW-1185">Reference proteome</keyword>
<comment type="caution">
    <text evidence="3">The sequence shown here is derived from an EMBL/GenBank/DDBJ whole genome shotgun (WGS) entry which is preliminary data.</text>
</comment>
<accession>A0A9W6P2S9</accession>
<dbReference type="Proteomes" id="UP001165092">
    <property type="component" value="Unassembled WGS sequence"/>
</dbReference>
<dbReference type="InterPro" id="IPR025196">
    <property type="entry name" value="DUF4126"/>
</dbReference>
<feature type="transmembrane region" description="Helical" evidence="1">
    <location>
        <begin position="118"/>
        <end position="136"/>
    </location>
</feature>
<evidence type="ECO:0000313" key="3">
    <source>
        <dbReference type="EMBL" id="GLU46185.1"/>
    </source>
</evidence>
<evidence type="ECO:0000259" key="2">
    <source>
        <dbReference type="Pfam" id="PF13548"/>
    </source>
</evidence>
<name>A0A9W6P2S9_9ACTN</name>
<feature type="transmembrane region" description="Helical" evidence="1">
    <location>
        <begin position="143"/>
        <end position="159"/>
    </location>
</feature>
<proteinExistence type="predicted"/>
<feature type="transmembrane region" description="Helical" evidence="1">
    <location>
        <begin position="74"/>
        <end position="98"/>
    </location>
</feature>
<sequence>MELLTGLGLASSAGLNAYIPLLMAGVLARYTDWFPLGAGWEWLANPAVLIVLGVLLAVEFLADKIPGVDSVNDVLQTVIRPTAGGITFGAGASTLTAADPVTTDTVTAAAAGGGEGTMTWVFVIVGAIVALLFHTLKALVRPLVNTVTVGIGAPVASVVEDVASFFMAALAILLPLLIVLLIPLIAMGGVLLLRRGRRRRAERAATA</sequence>
<keyword evidence="1" id="KW-0812">Transmembrane</keyword>
<gene>
    <name evidence="3" type="ORF">Nans01_05360</name>
</gene>
<keyword evidence="1" id="KW-1133">Transmembrane helix</keyword>
<protein>
    <submittedName>
        <fullName evidence="3">Membrane protein</fullName>
    </submittedName>
</protein>
<feature type="transmembrane region" description="Helical" evidence="1">
    <location>
        <begin position="44"/>
        <end position="62"/>
    </location>
</feature>
<evidence type="ECO:0000313" key="4">
    <source>
        <dbReference type="Proteomes" id="UP001165092"/>
    </source>
</evidence>